<name>A0A9W9MJ79_9EURO</name>
<proteinExistence type="predicted"/>
<gene>
    <name evidence="1" type="ORF">N7449_004399</name>
</gene>
<reference evidence="1" key="1">
    <citation type="submission" date="2022-11" db="EMBL/GenBank/DDBJ databases">
        <authorList>
            <person name="Petersen C."/>
        </authorList>
    </citation>
    <scope>NUCLEOTIDE SEQUENCE</scope>
    <source>
        <strain evidence="1">IBT 20477</strain>
    </source>
</reference>
<dbReference type="EMBL" id="JAPQKQ010000003">
    <property type="protein sequence ID" value="KAJ5202320.1"/>
    <property type="molecule type" value="Genomic_DNA"/>
</dbReference>
<dbReference type="AlphaFoldDB" id="A0A9W9MJ79"/>
<protein>
    <submittedName>
        <fullName evidence="1">Uncharacterized protein</fullName>
    </submittedName>
</protein>
<keyword evidence="2" id="KW-1185">Reference proteome</keyword>
<sequence length="160" mass="18866">MDFLDRHTRYSNIRNRLDKQRRQDFFRLNIELPFPIRLDDIQSIPLQKEQIHLRPQGQLIKVATALLVSNFYFQLDTSPTYDGGFYLCEGSIRYRGVYKDIVNALTTLYQPKIENCHNIATLSAGHRKEDKRLSQNYTMERPEDPELPDMFQITQKKVSG</sequence>
<comment type="caution">
    <text evidence="1">The sequence shown here is derived from an EMBL/GenBank/DDBJ whole genome shotgun (WGS) entry which is preliminary data.</text>
</comment>
<evidence type="ECO:0000313" key="1">
    <source>
        <dbReference type="EMBL" id="KAJ5202320.1"/>
    </source>
</evidence>
<organism evidence="1 2">
    <name type="scientific">Penicillium cf. viridicatum</name>
    <dbReference type="NCBI Taxonomy" id="2972119"/>
    <lineage>
        <taxon>Eukaryota</taxon>
        <taxon>Fungi</taxon>
        <taxon>Dikarya</taxon>
        <taxon>Ascomycota</taxon>
        <taxon>Pezizomycotina</taxon>
        <taxon>Eurotiomycetes</taxon>
        <taxon>Eurotiomycetidae</taxon>
        <taxon>Eurotiales</taxon>
        <taxon>Aspergillaceae</taxon>
        <taxon>Penicillium</taxon>
    </lineage>
</organism>
<dbReference type="Proteomes" id="UP001150942">
    <property type="component" value="Unassembled WGS sequence"/>
</dbReference>
<accession>A0A9W9MJ79</accession>
<evidence type="ECO:0000313" key="2">
    <source>
        <dbReference type="Proteomes" id="UP001150942"/>
    </source>
</evidence>
<reference evidence="1" key="2">
    <citation type="journal article" date="2023" name="IMA Fungus">
        <title>Comparative genomic study of the Penicillium genus elucidates a diverse pangenome and 15 lateral gene transfer events.</title>
        <authorList>
            <person name="Petersen C."/>
            <person name="Sorensen T."/>
            <person name="Nielsen M.R."/>
            <person name="Sondergaard T.E."/>
            <person name="Sorensen J.L."/>
            <person name="Fitzpatrick D.A."/>
            <person name="Frisvad J.C."/>
            <person name="Nielsen K.L."/>
        </authorList>
    </citation>
    <scope>NUCLEOTIDE SEQUENCE</scope>
    <source>
        <strain evidence="1">IBT 20477</strain>
    </source>
</reference>
<dbReference type="OrthoDB" id="194358at2759"/>